<evidence type="ECO:0000313" key="2">
    <source>
        <dbReference type="Proteomes" id="UP001153331"/>
    </source>
</evidence>
<protein>
    <submittedName>
        <fullName evidence="1">Uncharacterized protein</fullName>
    </submittedName>
</protein>
<keyword evidence="2" id="KW-1185">Reference proteome</keyword>
<gene>
    <name evidence="1" type="ORF">OPT61_g8632</name>
</gene>
<reference evidence="1" key="1">
    <citation type="submission" date="2022-11" db="EMBL/GenBank/DDBJ databases">
        <title>Genome Sequence of Boeremia exigua.</title>
        <authorList>
            <person name="Buettner E."/>
        </authorList>
    </citation>
    <scope>NUCLEOTIDE SEQUENCE</scope>
    <source>
        <strain evidence="1">CU02</strain>
    </source>
</reference>
<dbReference type="EMBL" id="JAPHNI010000860">
    <property type="protein sequence ID" value="KAJ8107778.1"/>
    <property type="molecule type" value="Genomic_DNA"/>
</dbReference>
<sequence>MTDEHRTPPHTFEEHFLKLPRELRDLIYAEIFADSAIVPLDHVQTEQPGSASLTVVGMEATDGLGSEILEAFYTYSTFSVTFSEPGLDEFAGSIGCSAFPQYEKHIRKLVVHATETNLGEGSLEELELACRRSQRSNRAQWEGLLQLPRLEQVTVYLQKQMNDYFNWADFSPVLVQLRESLPQLRISFQISFDAMLETYWHGPNWSDDLTGVTYYPMGFVDVAELIAPPTAGDVAYVQEHLSGEMTTYGRDALRGLLDGSVSHRRALAVHYVVKEPELLRVRIMEHFETLSKNMAPKRTYTNDTNDNEELNPSQPAKRLKFSTTTLCIRTKPVANSSSGHSAAHTNPATTQGAAIRHSPLATYNSIRAAKHQLHKRQAKRRRVPKLYLAVLKRERQRLLREFKMLLWRQNGPLAEIGARVGSRGSLPDAILRESHGRGGLHISQVTDTLKASRSLLSAPEPPFVLHNHLTHQNERAHNTRFDMASSNTPRKMPAARRKAFQVIPFVPRVRKQEEEDSEEDEFDDEDFERLQRSYNRFKVARISCSCTAKDKEIAMLRKQVTKLQQVKVSGEMKCDSLQASYEYKKRESPSKDRLLALEAELKTLRAVQVFSAAKLANTINVAKAENEKATQEITALQSRVEDAESKLRKEEEEKTMVEDKHKELIIAFEAYKRRLRSVIDE</sequence>
<name>A0ACC2HYK6_9PLEO</name>
<accession>A0ACC2HYK6</accession>
<proteinExistence type="predicted"/>
<comment type="caution">
    <text evidence="1">The sequence shown here is derived from an EMBL/GenBank/DDBJ whole genome shotgun (WGS) entry which is preliminary data.</text>
</comment>
<evidence type="ECO:0000313" key="1">
    <source>
        <dbReference type="EMBL" id="KAJ8107778.1"/>
    </source>
</evidence>
<dbReference type="Proteomes" id="UP001153331">
    <property type="component" value="Unassembled WGS sequence"/>
</dbReference>
<organism evidence="1 2">
    <name type="scientific">Boeremia exigua</name>
    <dbReference type="NCBI Taxonomy" id="749465"/>
    <lineage>
        <taxon>Eukaryota</taxon>
        <taxon>Fungi</taxon>
        <taxon>Dikarya</taxon>
        <taxon>Ascomycota</taxon>
        <taxon>Pezizomycotina</taxon>
        <taxon>Dothideomycetes</taxon>
        <taxon>Pleosporomycetidae</taxon>
        <taxon>Pleosporales</taxon>
        <taxon>Pleosporineae</taxon>
        <taxon>Didymellaceae</taxon>
        <taxon>Boeremia</taxon>
    </lineage>
</organism>